<accession>A0AAN8IBS2</accession>
<evidence type="ECO:0000313" key="1">
    <source>
        <dbReference type="EMBL" id="KAK5957560.1"/>
    </source>
</evidence>
<organism evidence="1 2">
    <name type="scientific">Knufia fluminis</name>
    <dbReference type="NCBI Taxonomy" id="191047"/>
    <lineage>
        <taxon>Eukaryota</taxon>
        <taxon>Fungi</taxon>
        <taxon>Dikarya</taxon>
        <taxon>Ascomycota</taxon>
        <taxon>Pezizomycotina</taxon>
        <taxon>Eurotiomycetes</taxon>
        <taxon>Chaetothyriomycetidae</taxon>
        <taxon>Chaetothyriales</taxon>
        <taxon>Trichomeriaceae</taxon>
        <taxon>Knufia</taxon>
    </lineage>
</organism>
<sequence>MAESAQTPFLKPLEFDGQAADSFLDEVLLVCSGYLHRTKSNRASLNRTIARKYIRLTQALRGYMKLDSLLPALQAAILFEIMLLFDEDKGLRGLGERLFPTVEAAMNDLQQQLIEELAYPTFCPGNDLTSQYFRWILHESIRRVVFAHWILKAAYTHSRDSYCELVPVLVTLPLTRSGDLWTASSEHEWLLKAQQEPMQADVVPYLEAVDFWIENNCINMDDFQVMLFETCKVMPANAKWSTLKRR</sequence>
<name>A0AAN8IBS2_9EURO</name>
<proteinExistence type="predicted"/>
<keyword evidence="2" id="KW-1185">Reference proteome</keyword>
<reference evidence="1 2" key="1">
    <citation type="submission" date="2022-12" db="EMBL/GenBank/DDBJ databases">
        <title>Genomic features and morphological characterization of a novel Knufia sp. strain isolated from spacecraft assembly facility.</title>
        <authorList>
            <person name="Teixeira M."/>
            <person name="Chander A.M."/>
            <person name="Stajich J.E."/>
            <person name="Venkateswaran K."/>
        </authorList>
    </citation>
    <scope>NUCLEOTIDE SEQUENCE [LARGE SCALE GENOMIC DNA]</scope>
    <source>
        <strain evidence="1 2">FJI-L2-BK-P2</strain>
    </source>
</reference>
<comment type="caution">
    <text evidence="1">The sequence shown here is derived from an EMBL/GenBank/DDBJ whole genome shotgun (WGS) entry which is preliminary data.</text>
</comment>
<protein>
    <submittedName>
        <fullName evidence="1">Uncharacterized protein</fullName>
    </submittedName>
</protein>
<gene>
    <name evidence="1" type="ORF">OHC33_001936</name>
</gene>
<evidence type="ECO:0000313" key="2">
    <source>
        <dbReference type="Proteomes" id="UP001316803"/>
    </source>
</evidence>
<dbReference type="Proteomes" id="UP001316803">
    <property type="component" value="Unassembled WGS sequence"/>
</dbReference>
<dbReference type="AlphaFoldDB" id="A0AAN8IBS2"/>
<dbReference type="EMBL" id="JAKLMC020000003">
    <property type="protein sequence ID" value="KAK5957560.1"/>
    <property type="molecule type" value="Genomic_DNA"/>
</dbReference>